<accession>A0A679JZR0</accession>
<name>A0A679JZR0_9HYPH</name>
<reference evidence="1" key="1">
    <citation type="submission" date="2019-12" db="EMBL/GenBank/DDBJ databases">
        <authorList>
            <person name="Cremers G."/>
        </authorList>
    </citation>
    <scope>NUCLEOTIDE SEQUENCE</scope>
    <source>
        <strain evidence="1">Mbul2</strain>
    </source>
</reference>
<proteinExistence type="predicted"/>
<dbReference type="RefSeq" id="WP_339163574.1">
    <property type="nucleotide sequence ID" value="NZ_LR743511.1"/>
</dbReference>
<sequence>MPNVIISFDMNTKGPKSPQARSAFEANLAAAGWVNEILVGGQLETLPDTTLVATRSDAQAKGDVATAEAAAKRVEPLFAVTKFIISRYVRIDSRSDATRPNPGSGTAIGELMKKAGLR</sequence>
<dbReference type="AlphaFoldDB" id="A0A679JZR0"/>
<evidence type="ECO:0000313" key="1">
    <source>
        <dbReference type="EMBL" id="CAA2145141.1"/>
    </source>
</evidence>
<gene>
    <name evidence="1" type="ORF">MBLL_04263</name>
</gene>
<organism evidence="1">
    <name type="scientific">Methylobacterium bullatum</name>
    <dbReference type="NCBI Taxonomy" id="570505"/>
    <lineage>
        <taxon>Bacteria</taxon>
        <taxon>Pseudomonadati</taxon>
        <taxon>Pseudomonadota</taxon>
        <taxon>Alphaproteobacteria</taxon>
        <taxon>Hyphomicrobiales</taxon>
        <taxon>Methylobacteriaceae</taxon>
        <taxon>Methylobacterium</taxon>
    </lineage>
</organism>
<protein>
    <submittedName>
        <fullName evidence="1">Uncharacterized protein</fullName>
    </submittedName>
</protein>
<dbReference type="EMBL" id="LR743511">
    <property type="protein sequence ID" value="CAA2145141.1"/>
    <property type="molecule type" value="Genomic_DNA"/>
</dbReference>